<dbReference type="GO" id="GO:0090374">
    <property type="term" value="P:oligopeptide export from mitochondrion"/>
    <property type="evidence" value="ECO:0007669"/>
    <property type="project" value="TreeGrafter"/>
</dbReference>
<dbReference type="Gene3D" id="3.40.50.300">
    <property type="entry name" value="P-loop containing nucleotide triphosphate hydrolases"/>
    <property type="match status" value="1"/>
</dbReference>
<evidence type="ECO:0000259" key="11">
    <source>
        <dbReference type="PROSITE" id="PS50929"/>
    </source>
</evidence>
<keyword evidence="13" id="KW-1185">Reference proteome</keyword>
<evidence type="ECO:0000256" key="1">
    <source>
        <dbReference type="ARBA" id="ARBA00004651"/>
    </source>
</evidence>
<comment type="similarity">
    <text evidence="2">Belongs to the ABC transporter superfamily.</text>
</comment>
<dbReference type="InterPro" id="IPR036640">
    <property type="entry name" value="ABC1_TM_sf"/>
</dbReference>
<feature type="transmembrane region" description="Helical" evidence="9">
    <location>
        <begin position="262"/>
        <end position="284"/>
    </location>
</feature>
<dbReference type="OrthoDB" id="9804259at2"/>
<dbReference type="Pfam" id="PF00664">
    <property type="entry name" value="ABC_membrane"/>
    <property type="match status" value="1"/>
</dbReference>
<feature type="transmembrane region" description="Helical" evidence="9">
    <location>
        <begin position="80"/>
        <end position="101"/>
    </location>
</feature>
<name>A0A4V2V001_9HYPH</name>
<dbReference type="InterPro" id="IPR039421">
    <property type="entry name" value="Type_1_exporter"/>
</dbReference>
<proteinExistence type="inferred from homology"/>
<dbReference type="PANTHER" id="PTHR43394">
    <property type="entry name" value="ATP-DEPENDENT PERMEASE MDL1, MITOCHONDRIAL"/>
    <property type="match status" value="1"/>
</dbReference>
<feature type="domain" description="ABC transporter" evidence="10">
    <location>
        <begin position="358"/>
        <end position="594"/>
    </location>
</feature>
<evidence type="ECO:0000259" key="10">
    <source>
        <dbReference type="PROSITE" id="PS50893"/>
    </source>
</evidence>
<keyword evidence="6 9" id="KW-1133">Transmembrane helix</keyword>
<organism evidence="12 13">
    <name type="scientific">Tepidamorphus gemmatus</name>
    <dbReference type="NCBI Taxonomy" id="747076"/>
    <lineage>
        <taxon>Bacteria</taxon>
        <taxon>Pseudomonadati</taxon>
        <taxon>Pseudomonadota</taxon>
        <taxon>Alphaproteobacteria</taxon>
        <taxon>Hyphomicrobiales</taxon>
        <taxon>Tepidamorphaceae</taxon>
        <taxon>Tepidamorphus</taxon>
    </lineage>
</organism>
<dbReference type="EMBL" id="SMAK01000001">
    <property type="protein sequence ID" value="TCT13329.1"/>
    <property type="molecule type" value="Genomic_DNA"/>
</dbReference>
<dbReference type="FunFam" id="3.40.50.300:FF:000218">
    <property type="entry name" value="Multidrug ABC transporter ATP-binding protein"/>
    <property type="match status" value="1"/>
</dbReference>
<comment type="subcellular location">
    <subcellularLocation>
        <location evidence="1">Cell membrane</location>
        <topology evidence="1">Multi-pass membrane protein</topology>
    </subcellularLocation>
</comment>
<protein>
    <submittedName>
        <fullName evidence="12">ATP-binding cassette subfamily B protein</fullName>
    </submittedName>
</protein>
<dbReference type="PROSITE" id="PS00211">
    <property type="entry name" value="ABC_TRANSPORTER_1"/>
    <property type="match status" value="1"/>
</dbReference>
<comment type="caution">
    <text evidence="12">The sequence shown here is derived from an EMBL/GenBank/DDBJ whole genome shotgun (WGS) entry which is preliminary data.</text>
</comment>
<evidence type="ECO:0000256" key="6">
    <source>
        <dbReference type="ARBA" id="ARBA00022989"/>
    </source>
</evidence>
<dbReference type="GO" id="GO:0005886">
    <property type="term" value="C:plasma membrane"/>
    <property type="evidence" value="ECO:0007669"/>
    <property type="project" value="UniProtKB-SubCell"/>
</dbReference>
<dbReference type="Gene3D" id="1.20.1560.10">
    <property type="entry name" value="ABC transporter type 1, transmembrane domain"/>
    <property type="match status" value="1"/>
</dbReference>
<dbReference type="InterPro" id="IPR011918">
    <property type="entry name" value="ABC_MsbA_ATP-bd"/>
</dbReference>
<dbReference type="GO" id="GO:0015421">
    <property type="term" value="F:ABC-type oligopeptide transporter activity"/>
    <property type="evidence" value="ECO:0007669"/>
    <property type="project" value="TreeGrafter"/>
</dbReference>
<sequence length="617" mass="65491">MRAEDPAIFADDAPASRRRRRSLAPLRMLLPFVARYRGTVVLALIALVIAAGATLAVPQAVRRMIDYGFTSDSSLMVNQYFAMLVVIALLLAAASAARYYLVTWLGERVVADVRTAVFDRIIGLSADYFDRARSGELVSRLTADATQIKATVGSSVSVALRNLVLGVGAATLMVVTSPRLSALVLLAIPVIVLPLVGFGRAVRRRQRAAQDTLAEASAFAAENIGGIRILQAFTNEPFASRRFRAAVEDAFQAACVSAAARAALTFVALFLIFGSVVAVLWYGANEVLAGRMTPGTLGQFVLYAVFAAGALGQISEVWGEVQQAAGAAERLAELLDEQPAIAAPAAPVPLPEPARGAVAFENVTFSYPARPAEPALADFNLQVEPGETVAVVGPSGAGKSTLFHLLLRAYDPQAGTIRIDGIALPDADPRAIRQRIAVVPQDTLIFTGTIAENIRYGRPEASDDEVRAAAAAARVAEFVTAMPDGYLTRVGERGVTLSGGQRQRIAIARAILRDAPILLLDEATSSLDAESETLVQQALEGLMRGRTTLVIAHRLSTILSADRIVVLDRGRIVEQGTHRSLTAEDGLYARLARLQFEVDAELRAGHRAAVGRGAAGG</sequence>
<dbReference type="NCBIfam" id="TIGR02204">
    <property type="entry name" value="MsbA_rel"/>
    <property type="match status" value="1"/>
</dbReference>
<evidence type="ECO:0000313" key="13">
    <source>
        <dbReference type="Proteomes" id="UP000295678"/>
    </source>
</evidence>
<dbReference type="Pfam" id="PF00005">
    <property type="entry name" value="ABC_tran"/>
    <property type="match status" value="1"/>
</dbReference>
<dbReference type="Proteomes" id="UP000295678">
    <property type="component" value="Unassembled WGS sequence"/>
</dbReference>
<dbReference type="PROSITE" id="PS50929">
    <property type="entry name" value="ABC_TM1F"/>
    <property type="match status" value="1"/>
</dbReference>
<dbReference type="RefSeq" id="WP_132804724.1">
    <property type="nucleotide sequence ID" value="NZ_SMAK01000001.1"/>
</dbReference>
<dbReference type="GO" id="GO:0016887">
    <property type="term" value="F:ATP hydrolysis activity"/>
    <property type="evidence" value="ECO:0007669"/>
    <property type="project" value="InterPro"/>
</dbReference>
<keyword evidence="7 9" id="KW-0472">Membrane</keyword>
<evidence type="ECO:0000256" key="7">
    <source>
        <dbReference type="ARBA" id="ARBA00023136"/>
    </source>
</evidence>
<evidence type="ECO:0000256" key="9">
    <source>
        <dbReference type="SAM" id="Phobius"/>
    </source>
</evidence>
<dbReference type="GO" id="GO:0005524">
    <property type="term" value="F:ATP binding"/>
    <property type="evidence" value="ECO:0007669"/>
    <property type="project" value="UniProtKB-KW"/>
</dbReference>
<evidence type="ECO:0000256" key="8">
    <source>
        <dbReference type="ARBA" id="ARBA00024725"/>
    </source>
</evidence>
<evidence type="ECO:0000256" key="3">
    <source>
        <dbReference type="ARBA" id="ARBA00022692"/>
    </source>
</evidence>
<dbReference type="SMART" id="SM00382">
    <property type="entry name" value="AAA"/>
    <property type="match status" value="1"/>
</dbReference>
<reference evidence="12 13" key="1">
    <citation type="submission" date="2019-03" db="EMBL/GenBank/DDBJ databases">
        <title>Genomic Encyclopedia of Type Strains, Phase IV (KMG-IV): sequencing the most valuable type-strain genomes for metagenomic binning, comparative biology and taxonomic classification.</title>
        <authorList>
            <person name="Goeker M."/>
        </authorList>
    </citation>
    <scope>NUCLEOTIDE SEQUENCE [LARGE SCALE GENOMIC DNA]</scope>
    <source>
        <strain evidence="12 13">DSM 19345</strain>
    </source>
</reference>
<evidence type="ECO:0000313" key="12">
    <source>
        <dbReference type="EMBL" id="TCT13329.1"/>
    </source>
</evidence>
<dbReference type="InterPro" id="IPR003439">
    <property type="entry name" value="ABC_transporter-like_ATP-bd"/>
</dbReference>
<feature type="domain" description="ABC transmembrane type-1" evidence="11">
    <location>
        <begin position="41"/>
        <end position="323"/>
    </location>
</feature>
<evidence type="ECO:0000256" key="2">
    <source>
        <dbReference type="ARBA" id="ARBA00005417"/>
    </source>
</evidence>
<comment type="function">
    <text evidence="8">Part of an ABC transporter complex. Transmembrane domains (TMD) form a pore in the inner membrane and the ATP-binding domain (NBD) is responsible for energy generation.</text>
</comment>
<dbReference type="PANTHER" id="PTHR43394:SF1">
    <property type="entry name" value="ATP-BINDING CASSETTE SUB-FAMILY B MEMBER 10, MITOCHONDRIAL"/>
    <property type="match status" value="1"/>
</dbReference>
<dbReference type="InterPro" id="IPR003593">
    <property type="entry name" value="AAA+_ATPase"/>
</dbReference>
<feature type="transmembrane region" description="Helical" evidence="9">
    <location>
        <begin position="182"/>
        <end position="202"/>
    </location>
</feature>
<dbReference type="SUPFAM" id="SSF52540">
    <property type="entry name" value="P-loop containing nucleoside triphosphate hydrolases"/>
    <property type="match status" value="1"/>
</dbReference>
<dbReference type="InterPro" id="IPR017871">
    <property type="entry name" value="ABC_transporter-like_CS"/>
</dbReference>
<feature type="transmembrane region" description="Helical" evidence="9">
    <location>
        <begin position="158"/>
        <end position="176"/>
    </location>
</feature>
<keyword evidence="3 9" id="KW-0812">Transmembrane</keyword>
<keyword evidence="5 12" id="KW-0067">ATP-binding</keyword>
<dbReference type="CDD" id="cd18575">
    <property type="entry name" value="ABC_6TM_bac_exporter_ABCB8_10_like"/>
    <property type="match status" value="1"/>
</dbReference>
<evidence type="ECO:0000256" key="4">
    <source>
        <dbReference type="ARBA" id="ARBA00022741"/>
    </source>
</evidence>
<accession>A0A4V2V001</accession>
<dbReference type="SUPFAM" id="SSF90123">
    <property type="entry name" value="ABC transporter transmembrane region"/>
    <property type="match status" value="1"/>
</dbReference>
<dbReference type="AlphaFoldDB" id="A0A4V2V001"/>
<dbReference type="InterPro" id="IPR027417">
    <property type="entry name" value="P-loop_NTPase"/>
</dbReference>
<dbReference type="PROSITE" id="PS50893">
    <property type="entry name" value="ABC_TRANSPORTER_2"/>
    <property type="match status" value="1"/>
</dbReference>
<gene>
    <name evidence="12" type="ORF">EDC22_101192</name>
</gene>
<evidence type="ECO:0000256" key="5">
    <source>
        <dbReference type="ARBA" id="ARBA00022840"/>
    </source>
</evidence>
<dbReference type="InterPro" id="IPR011527">
    <property type="entry name" value="ABC1_TM_dom"/>
</dbReference>
<keyword evidence="4" id="KW-0547">Nucleotide-binding</keyword>